<dbReference type="Pfam" id="PF03401">
    <property type="entry name" value="TctC"/>
    <property type="match status" value="1"/>
</dbReference>
<evidence type="ECO:0000313" key="5">
    <source>
        <dbReference type="Proteomes" id="UP000199163"/>
    </source>
</evidence>
<dbReference type="PANTHER" id="PTHR42928">
    <property type="entry name" value="TRICARBOXYLATE-BINDING PROTEIN"/>
    <property type="match status" value="1"/>
</dbReference>
<comment type="similarity">
    <text evidence="1">Belongs to the UPF0065 (bug) family.</text>
</comment>
<dbReference type="InterPro" id="IPR005064">
    <property type="entry name" value="BUG"/>
</dbReference>
<proteinExistence type="inferred from homology"/>
<feature type="chain" id="PRO_5039672899" evidence="3">
    <location>
        <begin position="23"/>
        <end position="335"/>
    </location>
</feature>
<reference evidence="4 5" key="1">
    <citation type="submission" date="2016-10" db="EMBL/GenBank/DDBJ databases">
        <authorList>
            <person name="de Groot N.N."/>
        </authorList>
    </citation>
    <scope>NUCLEOTIDE SEQUENCE [LARGE SCALE GENOMIC DNA]</scope>
    <source>
        <strain evidence="4 5">DSM 21632</strain>
    </source>
</reference>
<evidence type="ECO:0000256" key="3">
    <source>
        <dbReference type="SAM" id="SignalP"/>
    </source>
</evidence>
<dbReference type="RefSeq" id="WP_091271528.1">
    <property type="nucleotide sequence ID" value="NZ_FNDK01000002.1"/>
</dbReference>
<sequence>MKHKLLPAIIFILSLGMLVACSGGSTGGNTSESAQGSEGSNASNPNFPEQPITWIVPFDSGSVTDLATRFLADEMSQKLDTSIVIENVPGGGTVPAHVQVSQSNPDGYTVGTGALAAEITLHQQETAISDLNDLDVIAQIGEYTNGISVRADSDVETLDDLENVSSDQLSVAPSASRSITHLWWDLVAEHYGIGDYGLLSTTGGNDAVLKLLSGDADVVSTPLANVVEHVNSGDVRTLAVTTNDRVPGLEDVPTLDELGVDNPLIHNLLFIAPNDLPDDVRNILLSTLEEVMNDPEVQEEMEKMQLAPAFLKGEELEEQMNEGREAIGQIMDANN</sequence>
<accession>A0A1G8ALC4</accession>
<dbReference type="STRING" id="568899.SAMN05192534_102214"/>
<evidence type="ECO:0000256" key="1">
    <source>
        <dbReference type="ARBA" id="ARBA00006987"/>
    </source>
</evidence>
<dbReference type="PIRSF" id="PIRSF017082">
    <property type="entry name" value="YflP"/>
    <property type="match status" value="1"/>
</dbReference>
<protein>
    <submittedName>
        <fullName evidence="4">Tripartite-type tricarboxylate transporter, receptor component TctC</fullName>
    </submittedName>
</protein>
<feature type="region of interest" description="Disordered" evidence="2">
    <location>
        <begin position="26"/>
        <end position="48"/>
    </location>
</feature>
<evidence type="ECO:0000256" key="2">
    <source>
        <dbReference type="SAM" id="MobiDB-lite"/>
    </source>
</evidence>
<dbReference type="CDD" id="cd07012">
    <property type="entry name" value="PBP2_Bug_TTT"/>
    <property type="match status" value="1"/>
</dbReference>
<organism evidence="4 5">
    <name type="scientific">Alteribacillus persepolensis</name>
    <dbReference type="NCBI Taxonomy" id="568899"/>
    <lineage>
        <taxon>Bacteria</taxon>
        <taxon>Bacillati</taxon>
        <taxon>Bacillota</taxon>
        <taxon>Bacilli</taxon>
        <taxon>Bacillales</taxon>
        <taxon>Bacillaceae</taxon>
        <taxon>Alteribacillus</taxon>
    </lineage>
</organism>
<gene>
    <name evidence="4" type="ORF">SAMN05192534_102214</name>
</gene>
<name>A0A1G8ALC4_9BACI</name>
<dbReference type="InterPro" id="IPR042100">
    <property type="entry name" value="Bug_dom1"/>
</dbReference>
<feature type="compositionally biased region" description="Polar residues" evidence="2">
    <location>
        <begin position="34"/>
        <end position="47"/>
    </location>
</feature>
<dbReference type="AlphaFoldDB" id="A0A1G8ALC4"/>
<evidence type="ECO:0000313" key="4">
    <source>
        <dbReference type="EMBL" id="SDH21754.1"/>
    </source>
</evidence>
<keyword evidence="4" id="KW-0675">Receptor</keyword>
<dbReference type="PROSITE" id="PS51257">
    <property type="entry name" value="PROKAR_LIPOPROTEIN"/>
    <property type="match status" value="1"/>
</dbReference>
<keyword evidence="3" id="KW-0732">Signal</keyword>
<keyword evidence="5" id="KW-1185">Reference proteome</keyword>
<dbReference type="Gene3D" id="3.40.190.10">
    <property type="entry name" value="Periplasmic binding protein-like II"/>
    <property type="match status" value="1"/>
</dbReference>
<dbReference type="Proteomes" id="UP000199163">
    <property type="component" value="Unassembled WGS sequence"/>
</dbReference>
<dbReference type="Gene3D" id="3.40.190.150">
    <property type="entry name" value="Bordetella uptake gene, domain 1"/>
    <property type="match status" value="1"/>
</dbReference>
<dbReference type="OrthoDB" id="8881899at2"/>
<feature type="signal peptide" evidence="3">
    <location>
        <begin position="1"/>
        <end position="22"/>
    </location>
</feature>
<dbReference type="PANTHER" id="PTHR42928:SF5">
    <property type="entry name" value="BLR1237 PROTEIN"/>
    <property type="match status" value="1"/>
</dbReference>
<dbReference type="SUPFAM" id="SSF53850">
    <property type="entry name" value="Periplasmic binding protein-like II"/>
    <property type="match status" value="1"/>
</dbReference>
<dbReference type="EMBL" id="FNDK01000002">
    <property type="protein sequence ID" value="SDH21754.1"/>
    <property type="molecule type" value="Genomic_DNA"/>
</dbReference>